<dbReference type="InterPro" id="IPR017857">
    <property type="entry name" value="Coagulation_fac-like_Gla_dom"/>
</dbReference>
<keyword evidence="8" id="KW-0378">Hydrolase</keyword>
<dbReference type="Gene3D" id="2.10.25.10">
    <property type="entry name" value="Laminin"/>
    <property type="match status" value="1"/>
</dbReference>
<dbReference type="Proteomes" id="UP000830375">
    <property type="component" value="Unassembled WGS sequence"/>
</dbReference>
<dbReference type="EMBL" id="JACTAM010000014">
    <property type="protein sequence ID" value="KAI2656836.1"/>
    <property type="molecule type" value="Genomic_DNA"/>
</dbReference>
<dbReference type="SUPFAM" id="SSF57630">
    <property type="entry name" value="GLA-domain"/>
    <property type="match status" value="1"/>
</dbReference>
<dbReference type="PROSITE" id="PS00134">
    <property type="entry name" value="TRYPSIN_HIS"/>
    <property type="match status" value="1"/>
</dbReference>
<dbReference type="PROSITE" id="PS00135">
    <property type="entry name" value="TRYPSIN_SER"/>
    <property type="match status" value="1"/>
</dbReference>
<dbReference type="PROSITE" id="PS50240">
    <property type="entry name" value="TRYPSIN_DOM"/>
    <property type="match status" value="1"/>
</dbReference>
<feature type="chain" id="PRO_5047481412" evidence="10">
    <location>
        <begin position="19"/>
        <end position="469"/>
    </location>
</feature>
<dbReference type="Gene3D" id="4.10.740.10">
    <property type="entry name" value="Coagulation Factor IX"/>
    <property type="match status" value="1"/>
</dbReference>
<evidence type="ECO:0000313" key="14">
    <source>
        <dbReference type="Proteomes" id="UP000830375"/>
    </source>
</evidence>
<keyword evidence="4" id="KW-0479">Metal-binding</keyword>
<evidence type="ECO:0000313" key="13">
    <source>
        <dbReference type="EMBL" id="KAI2656836.1"/>
    </source>
</evidence>
<dbReference type="InterPro" id="IPR012224">
    <property type="entry name" value="Pept_S1A_FX"/>
</dbReference>
<feature type="signal peptide" evidence="10">
    <location>
        <begin position="1"/>
        <end position="18"/>
    </location>
</feature>
<keyword evidence="5" id="KW-1015">Disulfide bond</keyword>
<sequence>MASFILVLFPYIMLQTFAAPGSVFLDEEKADSILRRHRRANTGLFEEILQGNVERECIEETCVLEEAREAFENDEKTMEFWASYIVTAKKCEVDNGGCEHFCVVMETQGTGCQCASGYKIKEDGLACEPIAKFPCGKVIKTAVRKIPSGPTFVTDTSAQSSNKTIKSTSSTSKPDNWTTPADSKQKDSKVPPSYVKLPRWVFDDYLTSPAPTVSAPKSRIVGGNPAVPGEIPWQVALVARSTQQVFCGGSILNQLWVITAAHCLIGSKNGSFYVRVGEHDVSKTEGTEQNLNVTHFISHPRYDSKVSPYNHDIALLRLRTPIRFTPTVRPICLGPMLFSNSLLQSGSLATVSGWGRLRFQGRSAVTLQKVELPYVDRSVCIESSSDPITYVMFCAGYSDSPRDACQGDSGGPHTMRYHDTWFLTGIVSWGEECARKGKYGVYTQVGNYYRWIQHVMGVTKGVLLKNVDQ</sequence>
<comment type="caution">
    <text evidence="13">The sequence shown here is derived from an EMBL/GenBank/DDBJ whole genome shotgun (WGS) entry which is preliminary data.</text>
</comment>
<dbReference type="CDD" id="cd00190">
    <property type="entry name" value="Tryp_SPc"/>
    <property type="match status" value="1"/>
</dbReference>
<evidence type="ECO:0000256" key="3">
    <source>
        <dbReference type="ARBA" id="ARBA00022536"/>
    </source>
</evidence>
<dbReference type="InterPro" id="IPR043504">
    <property type="entry name" value="Peptidase_S1_PA_chymotrypsin"/>
</dbReference>
<keyword evidence="3" id="KW-0245">EGF-like domain</keyword>
<dbReference type="PROSITE" id="PS00011">
    <property type="entry name" value="GLA_1"/>
    <property type="match status" value="1"/>
</dbReference>
<evidence type="ECO:0000256" key="6">
    <source>
        <dbReference type="ARBA" id="ARBA00023180"/>
    </source>
</evidence>
<dbReference type="InterPro" id="IPR033116">
    <property type="entry name" value="TRYPSIN_SER"/>
</dbReference>
<dbReference type="InterPro" id="IPR001254">
    <property type="entry name" value="Trypsin_dom"/>
</dbReference>
<protein>
    <submittedName>
        <fullName evidence="13">Coagulation factor IX</fullName>
    </submittedName>
</protein>
<dbReference type="SUPFAM" id="SSF50494">
    <property type="entry name" value="Trypsin-like serine proteases"/>
    <property type="match status" value="1"/>
</dbReference>
<feature type="domain" description="Peptidase S1" evidence="11">
    <location>
        <begin position="220"/>
        <end position="457"/>
    </location>
</feature>
<reference evidence="13 14" key="1">
    <citation type="submission" date="2022-01" db="EMBL/GenBank/DDBJ databases">
        <title>A high-quality chromosome-level genome assembly of rohu carp, Labeo rohita.</title>
        <authorList>
            <person name="Arick M.A. II"/>
            <person name="Hsu C.-Y."/>
            <person name="Magbanua Z."/>
            <person name="Pechanova O."/>
            <person name="Grover C."/>
            <person name="Miller E."/>
            <person name="Thrash A."/>
            <person name="Ezzel L."/>
            <person name="Alam S."/>
            <person name="Benzie J."/>
            <person name="Hamilton M."/>
            <person name="Karsi A."/>
            <person name="Lawrence M.L."/>
            <person name="Peterson D.G."/>
        </authorList>
    </citation>
    <scope>NUCLEOTIDE SEQUENCE [LARGE SCALE GENOMIC DNA]</scope>
    <source>
        <strain evidence="14">BAU-BD-2019</strain>
        <tissue evidence="13">Blood</tissue>
    </source>
</reference>
<dbReference type="PROSITE" id="PS50998">
    <property type="entry name" value="GLA_2"/>
    <property type="match status" value="1"/>
</dbReference>
<evidence type="ECO:0000256" key="4">
    <source>
        <dbReference type="ARBA" id="ARBA00022723"/>
    </source>
</evidence>
<dbReference type="SMART" id="SM00069">
    <property type="entry name" value="GLA"/>
    <property type="match status" value="1"/>
</dbReference>
<dbReference type="InterPro" id="IPR050442">
    <property type="entry name" value="Peptidase_S1_coag_factors"/>
</dbReference>
<evidence type="ECO:0000256" key="5">
    <source>
        <dbReference type="ARBA" id="ARBA00023157"/>
    </source>
</evidence>
<keyword evidence="8" id="KW-0720">Serine protease</keyword>
<keyword evidence="14" id="KW-1185">Reference proteome</keyword>
<dbReference type="SUPFAM" id="SSF57196">
    <property type="entry name" value="EGF/Laminin"/>
    <property type="match status" value="1"/>
</dbReference>
<dbReference type="Gene3D" id="2.40.10.10">
    <property type="entry name" value="Trypsin-like serine proteases"/>
    <property type="match status" value="2"/>
</dbReference>
<evidence type="ECO:0000256" key="8">
    <source>
        <dbReference type="RuleBase" id="RU363034"/>
    </source>
</evidence>
<organism evidence="13 14">
    <name type="scientific">Labeo rohita</name>
    <name type="common">Indian major carp</name>
    <name type="synonym">Cyprinus rohita</name>
    <dbReference type="NCBI Taxonomy" id="84645"/>
    <lineage>
        <taxon>Eukaryota</taxon>
        <taxon>Metazoa</taxon>
        <taxon>Chordata</taxon>
        <taxon>Craniata</taxon>
        <taxon>Vertebrata</taxon>
        <taxon>Euteleostomi</taxon>
        <taxon>Actinopterygii</taxon>
        <taxon>Neopterygii</taxon>
        <taxon>Teleostei</taxon>
        <taxon>Ostariophysi</taxon>
        <taxon>Cypriniformes</taxon>
        <taxon>Cyprinidae</taxon>
        <taxon>Labeoninae</taxon>
        <taxon>Labeonini</taxon>
        <taxon>Labeo</taxon>
    </lineage>
</organism>
<dbReference type="PIRSF" id="PIRSF001143">
    <property type="entry name" value="Factor_X"/>
    <property type="match status" value="1"/>
</dbReference>
<dbReference type="InterPro" id="IPR001314">
    <property type="entry name" value="Peptidase_S1A"/>
</dbReference>
<evidence type="ECO:0000256" key="9">
    <source>
        <dbReference type="SAM" id="MobiDB-lite"/>
    </source>
</evidence>
<dbReference type="PRINTS" id="PR00001">
    <property type="entry name" value="GLABLOOD"/>
</dbReference>
<dbReference type="PANTHER" id="PTHR24278">
    <property type="entry name" value="COAGULATION FACTOR"/>
    <property type="match status" value="1"/>
</dbReference>
<feature type="region of interest" description="Disordered" evidence="9">
    <location>
        <begin position="150"/>
        <end position="191"/>
    </location>
</feature>
<accession>A0ABQ8M2Q2</accession>
<evidence type="ECO:0000259" key="11">
    <source>
        <dbReference type="PROSITE" id="PS50240"/>
    </source>
</evidence>
<evidence type="ECO:0000256" key="2">
    <source>
        <dbReference type="ARBA" id="ARBA00022525"/>
    </source>
</evidence>
<dbReference type="PRINTS" id="PR00722">
    <property type="entry name" value="CHYMOTRYPSIN"/>
</dbReference>
<gene>
    <name evidence="13" type="ORF">H4Q32_020851</name>
</gene>
<name>A0ABQ8M2Q2_LABRO</name>
<dbReference type="PANTHER" id="PTHR24278:SF31">
    <property type="entry name" value="COAGULATION FACTOR IX"/>
    <property type="match status" value="1"/>
</dbReference>
<keyword evidence="2" id="KW-0964">Secreted</keyword>
<proteinExistence type="predicted"/>
<evidence type="ECO:0000256" key="10">
    <source>
        <dbReference type="SAM" id="SignalP"/>
    </source>
</evidence>
<evidence type="ECO:0000256" key="7">
    <source>
        <dbReference type="ARBA" id="ARBA00023278"/>
    </source>
</evidence>
<keyword evidence="7" id="KW-0379">Hydroxylation</keyword>
<feature type="domain" description="Gla" evidence="12">
    <location>
        <begin position="40"/>
        <end position="86"/>
    </location>
</feature>
<evidence type="ECO:0000259" key="12">
    <source>
        <dbReference type="PROSITE" id="PS50998"/>
    </source>
</evidence>
<dbReference type="Pfam" id="PF14670">
    <property type="entry name" value="FXa_inhibition"/>
    <property type="match status" value="1"/>
</dbReference>
<comment type="subcellular location">
    <subcellularLocation>
        <location evidence="1">Secreted</location>
    </subcellularLocation>
</comment>
<dbReference type="Pfam" id="PF00594">
    <property type="entry name" value="Gla"/>
    <property type="match status" value="1"/>
</dbReference>
<dbReference type="InterPro" id="IPR009003">
    <property type="entry name" value="Peptidase_S1_PA"/>
</dbReference>
<keyword evidence="10" id="KW-0732">Signal</keyword>
<dbReference type="SMART" id="SM00020">
    <property type="entry name" value="Tryp_SPc"/>
    <property type="match status" value="1"/>
</dbReference>
<keyword evidence="8" id="KW-0645">Protease</keyword>
<dbReference type="InterPro" id="IPR000294">
    <property type="entry name" value="GLA_domain"/>
</dbReference>
<keyword evidence="6" id="KW-0325">Glycoprotein</keyword>
<dbReference type="Pfam" id="PF00089">
    <property type="entry name" value="Trypsin"/>
    <property type="match status" value="1"/>
</dbReference>
<dbReference type="InterPro" id="IPR035972">
    <property type="entry name" value="GLA-like_dom_SF"/>
</dbReference>
<dbReference type="InterPro" id="IPR018114">
    <property type="entry name" value="TRYPSIN_HIS"/>
</dbReference>
<feature type="compositionally biased region" description="Low complexity" evidence="9">
    <location>
        <begin position="160"/>
        <end position="173"/>
    </location>
</feature>
<evidence type="ECO:0000256" key="1">
    <source>
        <dbReference type="ARBA" id="ARBA00004613"/>
    </source>
</evidence>